<dbReference type="PANTHER" id="PTHR43720:SF2">
    <property type="entry name" value="2-AMINOMUCONIC SEMIALDEHYDE DEHYDROGENASE"/>
    <property type="match status" value="1"/>
</dbReference>
<comment type="similarity">
    <text evidence="1 5">Belongs to the aldehyde dehydrogenase family.</text>
</comment>
<evidence type="ECO:0000256" key="4">
    <source>
        <dbReference type="PROSITE-ProRule" id="PRU10007"/>
    </source>
</evidence>
<dbReference type="STRING" id="1220589.CD32_10660"/>
<keyword evidence="3" id="KW-0520">NAD</keyword>
<protein>
    <submittedName>
        <fullName evidence="7">Betaine-aldehyde dehydrogenase</fullName>
        <ecNumber evidence="7">1.2.1.8</ecNumber>
    </submittedName>
</protein>
<evidence type="ECO:0000256" key="2">
    <source>
        <dbReference type="ARBA" id="ARBA00023002"/>
    </source>
</evidence>
<dbReference type="FunFam" id="3.40.309.10:FF:000012">
    <property type="entry name" value="Betaine aldehyde dehydrogenase"/>
    <property type="match status" value="1"/>
</dbReference>
<keyword evidence="8" id="KW-1185">Reference proteome</keyword>
<dbReference type="InterPro" id="IPR016163">
    <property type="entry name" value="Ald_DH_C"/>
</dbReference>
<proteinExistence type="inferred from homology"/>
<dbReference type="PROSITE" id="PS00070">
    <property type="entry name" value="ALDEHYDE_DEHYDR_CYS"/>
    <property type="match status" value="1"/>
</dbReference>
<comment type="caution">
    <text evidence="7">The sequence shown here is derived from an EMBL/GenBank/DDBJ whole genome shotgun (WGS) entry which is preliminary data.</text>
</comment>
<dbReference type="AlphaFoldDB" id="A0A0A3IPX0"/>
<feature type="domain" description="Aldehyde dehydrogenase" evidence="6">
    <location>
        <begin position="26"/>
        <end position="483"/>
    </location>
</feature>
<dbReference type="InterPro" id="IPR016160">
    <property type="entry name" value="Ald_DH_CS_CYS"/>
</dbReference>
<dbReference type="SUPFAM" id="SSF53720">
    <property type="entry name" value="ALDH-like"/>
    <property type="match status" value="1"/>
</dbReference>
<evidence type="ECO:0000256" key="5">
    <source>
        <dbReference type="RuleBase" id="RU003345"/>
    </source>
</evidence>
<dbReference type="RefSeq" id="WP_036154364.1">
    <property type="nucleotide sequence ID" value="NZ_AVCX01000006.1"/>
</dbReference>
<dbReference type="CDD" id="cd07093">
    <property type="entry name" value="ALDH_F8_HMSADH"/>
    <property type="match status" value="1"/>
</dbReference>
<dbReference type="InterPro" id="IPR016161">
    <property type="entry name" value="Ald_DH/histidinol_DH"/>
</dbReference>
<dbReference type="Proteomes" id="UP000030437">
    <property type="component" value="Unassembled WGS sequence"/>
</dbReference>
<dbReference type="Pfam" id="PF00171">
    <property type="entry name" value="Aldedh"/>
    <property type="match status" value="1"/>
</dbReference>
<keyword evidence="2 5" id="KW-0560">Oxidoreductase</keyword>
<sequence>MQQLQKAVKGIDCQNFINGQYIEAPEERKFLNINPATEEVIGWVAEATQQEVDQAVKAAKAALKGEWSQYTVKQRSQIIRKIGDLILENVEELAALEALDTGKPYELALEMDIKRAAHNFHFFADYVTSLGNEAYHQDNIALHYSITRPVGVVAMINPWNLPLLLLTWKLAPCLAAGSTAVMKPAELTPMTATKLAALCKEAGVPDGVVNVVHGFGSDSAGAFLSEHPQVDAITFTGETRTGTVIMKAAAPTLKKVSFELGGKNPSIIFADSDIDEVVETTLHSSFRNQGQVCLCASRIYVERSIMDIFLDRFTARTKELVIGDPFDSNTNIGSVVGKEHYEKVMHYIDIAKEEGGTILTGGKRPDHLEKGYFIEPTIIVGLPEDSRCIKEEIFGPVVTVMPFDTEEEVIAYANDTTYGLGATIWTNDLRRAHRVAGQIEAGIVWVNTWYLRDLRTPFGGMKHSGIGREGGAHSFEFYCELSNVTIKL</sequence>
<dbReference type="Gene3D" id="3.40.309.10">
    <property type="entry name" value="Aldehyde Dehydrogenase, Chain A, domain 2"/>
    <property type="match status" value="1"/>
</dbReference>
<name>A0A0A3IPX0_9BACI</name>
<dbReference type="PANTHER" id="PTHR43720">
    <property type="entry name" value="2-AMINOMUCONIC SEMIALDEHYDE DEHYDROGENASE"/>
    <property type="match status" value="1"/>
</dbReference>
<evidence type="ECO:0000313" key="7">
    <source>
        <dbReference type="EMBL" id="KGR84913.1"/>
    </source>
</evidence>
<evidence type="ECO:0000313" key="8">
    <source>
        <dbReference type="Proteomes" id="UP000030437"/>
    </source>
</evidence>
<dbReference type="EMBL" id="JPVP01000055">
    <property type="protein sequence ID" value="KGR84913.1"/>
    <property type="molecule type" value="Genomic_DNA"/>
</dbReference>
<dbReference type="InterPro" id="IPR016162">
    <property type="entry name" value="Ald_DH_N"/>
</dbReference>
<dbReference type="PROSITE" id="PS00687">
    <property type="entry name" value="ALDEHYDE_DEHYDR_GLU"/>
    <property type="match status" value="1"/>
</dbReference>
<evidence type="ECO:0000256" key="1">
    <source>
        <dbReference type="ARBA" id="ARBA00009986"/>
    </source>
</evidence>
<evidence type="ECO:0000256" key="3">
    <source>
        <dbReference type="ARBA" id="ARBA00023027"/>
    </source>
</evidence>
<organism evidence="7 8">
    <name type="scientific">Lysinibacillus odysseyi 34hs-1 = NBRC 100172</name>
    <dbReference type="NCBI Taxonomy" id="1220589"/>
    <lineage>
        <taxon>Bacteria</taxon>
        <taxon>Bacillati</taxon>
        <taxon>Bacillota</taxon>
        <taxon>Bacilli</taxon>
        <taxon>Bacillales</taxon>
        <taxon>Bacillaceae</taxon>
        <taxon>Lysinibacillus</taxon>
    </lineage>
</organism>
<dbReference type="InterPro" id="IPR029510">
    <property type="entry name" value="Ald_DH_CS_GLU"/>
</dbReference>
<dbReference type="FunFam" id="3.40.605.10:FF:000007">
    <property type="entry name" value="NAD/NADP-dependent betaine aldehyde dehydrogenase"/>
    <property type="match status" value="1"/>
</dbReference>
<dbReference type="EC" id="1.2.1.8" evidence="7"/>
<accession>A0A0A3IPX0</accession>
<dbReference type="Gene3D" id="3.40.605.10">
    <property type="entry name" value="Aldehyde Dehydrogenase, Chain A, domain 1"/>
    <property type="match status" value="1"/>
</dbReference>
<dbReference type="GO" id="GO:0008802">
    <property type="term" value="F:betaine-aldehyde dehydrogenase (NAD+) activity"/>
    <property type="evidence" value="ECO:0007669"/>
    <property type="project" value="UniProtKB-EC"/>
</dbReference>
<dbReference type="eggNOG" id="COG1012">
    <property type="taxonomic scope" value="Bacteria"/>
</dbReference>
<gene>
    <name evidence="7" type="ORF">CD32_10660</name>
</gene>
<evidence type="ECO:0000259" key="6">
    <source>
        <dbReference type="Pfam" id="PF00171"/>
    </source>
</evidence>
<dbReference type="InterPro" id="IPR015590">
    <property type="entry name" value="Aldehyde_DH_dom"/>
</dbReference>
<reference evidence="7 8" key="1">
    <citation type="submission" date="2014-02" db="EMBL/GenBank/DDBJ databases">
        <title>Draft genome sequence of Lysinibacillus odysseyi NBRC 100172.</title>
        <authorList>
            <person name="Zhang F."/>
            <person name="Wang G."/>
            <person name="Zhang L."/>
        </authorList>
    </citation>
    <scope>NUCLEOTIDE SEQUENCE [LARGE SCALE GENOMIC DNA]</scope>
    <source>
        <strain evidence="7 8">NBRC 100172</strain>
    </source>
</reference>
<feature type="active site" evidence="4">
    <location>
        <position position="259"/>
    </location>
</feature>
<dbReference type="OrthoDB" id="9762913at2"/>